<dbReference type="InterPro" id="IPR027304">
    <property type="entry name" value="Trigger_fact/SurA_dom_sf"/>
</dbReference>
<dbReference type="GO" id="GO:0003755">
    <property type="term" value="F:peptidyl-prolyl cis-trans isomerase activity"/>
    <property type="evidence" value="ECO:0007669"/>
    <property type="project" value="UniProtKB-KW"/>
</dbReference>
<evidence type="ECO:0000256" key="1">
    <source>
        <dbReference type="ARBA" id="ARBA00022729"/>
    </source>
</evidence>
<protein>
    <recommendedName>
        <fullName evidence="6">PpiC domain-containing protein</fullName>
    </recommendedName>
</protein>
<evidence type="ECO:0000313" key="7">
    <source>
        <dbReference type="EMBL" id="VAX16371.1"/>
    </source>
</evidence>
<dbReference type="PANTHER" id="PTHR47637:SF1">
    <property type="entry name" value="CHAPERONE SURA"/>
    <property type="match status" value="1"/>
</dbReference>
<dbReference type="PROSITE" id="PS50198">
    <property type="entry name" value="PPIC_PPIASE_2"/>
    <property type="match status" value="1"/>
</dbReference>
<dbReference type="InterPro" id="IPR050280">
    <property type="entry name" value="OMP_Chaperone_SurA"/>
</dbReference>
<reference evidence="7" key="1">
    <citation type="submission" date="2018-06" db="EMBL/GenBank/DDBJ databases">
        <authorList>
            <person name="Zhirakovskaya E."/>
        </authorList>
    </citation>
    <scope>NUCLEOTIDE SEQUENCE</scope>
</reference>
<accession>A0A3B1BPA1</accession>
<feature type="domain" description="PpiC" evidence="6">
    <location>
        <begin position="152"/>
        <end position="253"/>
    </location>
</feature>
<dbReference type="PANTHER" id="PTHR47637">
    <property type="entry name" value="CHAPERONE SURA"/>
    <property type="match status" value="1"/>
</dbReference>
<dbReference type="AlphaFoldDB" id="A0A3B1BPA1"/>
<evidence type="ECO:0000256" key="5">
    <source>
        <dbReference type="ARBA" id="ARBA00023235"/>
    </source>
</evidence>
<keyword evidence="1" id="KW-0732">Signal</keyword>
<evidence type="ECO:0000259" key="6">
    <source>
        <dbReference type="PROSITE" id="PS50198"/>
    </source>
</evidence>
<dbReference type="Pfam" id="PF09312">
    <property type="entry name" value="SurA_N"/>
    <property type="match status" value="1"/>
</dbReference>
<dbReference type="InterPro" id="IPR000297">
    <property type="entry name" value="PPIase_PpiC"/>
</dbReference>
<dbReference type="Gene3D" id="3.10.50.40">
    <property type="match status" value="1"/>
</dbReference>
<dbReference type="InterPro" id="IPR015391">
    <property type="entry name" value="SurA_N"/>
</dbReference>
<name>A0A3B1BPA1_9ZZZZ</name>
<sequence>MSHAEITDRIVANVNGEIILLSDIRKQTLLLKNLKETGDAKIPDSALTEEAILRKMIDEKIMAHYAKENNVTIKESEIDKAIERIKVENGFTGDVLTKLLEQDGMSMEQYREKLRDQMLIRRISGIEVGPVTISDEEVKNFYRKNKRIFTEQGKVRASHIVLLLPEDASAEKVSEVERKINSIMKEIRGGADFAEMARKYSQDGSSVNGGDLGWFSKGKMLPDFERVAFSMEKGEVSSPIRTRFGYHIIKVVDREEPKATLFKDVAEGIRRKISADASVLKRREWLERLRAQAYVEILY</sequence>
<dbReference type="SUPFAM" id="SSF54534">
    <property type="entry name" value="FKBP-like"/>
    <property type="match status" value="1"/>
</dbReference>
<dbReference type="EMBL" id="UOGA01000065">
    <property type="protein sequence ID" value="VAX16371.1"/>
    <property type="molecule type" value="Genomic_DNA"/>
</dbReference>
<keyword evidence="3" id="KW-0697">Rotamase</keyword>
<keyword evidence="4" id="KW-0143">Chaperone</keyword>
<dbReference type="InterPro" id="IPR046357">
    <property type="entry name" value="PPIase_dom_sf"/>
</dbReference>
<gene>
    <name evidence="7" type="ORF">MNBD_NITROSPINAE04-912</name>
</gene>
<evidence type="ECO:0000256" key="4">
    <source>
        <dbReference type="ARBA" id="ARBA00023186"/>
    </source>
</evidence>
<dbReference type="Gene3D" id="1.10.4030.10">
    <property type="entry name" value="Porin chaperone SurA, peptide-binding domain"/>
    <property type="match status" value="1"/>
</dbReference>
<organism evidence="7">
    <name type="scientific">hydrothermal vent metagenome</name>
    <dbReference type="NCBI Taxonomy" id="652676"/>
    <lineage>
        <taxon>unclassified sequences</taxon>
        <taxon>metagenomes</taxon>
        <taxon>ecological metagenomes</taxon>
    </lineage>
</organism>
<evidence type="ECO:0000256" key="3">
    <source>
        <dbReference type="ARBA" id="ARBA00023110"/>
    </source>
</evidence>
<dbReference type="SUPFAM" id="SSF109998">
    <property type="entry name" value="Triger factor/SurA peptide-binding domain-like"/>
    <property type="match status" value="1"/>
</dbReference>
<keyword evidence="2" id="KW-0574">Periplasm</keyword>
<keyword evidence="5" id="KW-0413">Isomerase</keyword>
<dbReference type="Pfam" id="PF00639">
    <property type="entry name" value="Rotamase"/>
    <property type="match status" value="1"/>
</dbReference>
<proteinExistence type="predicted"/>
<evidence type="ECO:0000256" key="2">
    <source>
        <dbReference type="ARBA" id="ARBA00022764"/>
    </source>
</evidence>